<dbReference type="PANTHER" id="PTHR11439:SF491">
    <property type="entry name" value="INTEGRASE CATALYTIC DOMAIN-CONTAINING PROTEIN"/>
    <property type="match status" value="1"/>
</dbReference>
<dbReference type="Pfam" id="PF07727">
    <property type="entry name" value="RVT_2"/>
    <property type="match status" value="2"/>
</dbReference>
<dbReference type="InterPro" id="IPR043502">
    <property type="entry name" value="DNA/RNA_pol_sf"/>
</dbReference>
<gene>
    <name evidence="2" type="ORF">LE_TR15448_c0_g1_i1_g.48860</name>
</gene>
<feature type="domain" description="Reverse transcriptase Ty1/copia-type" evidence="1">
    <location>
        <begin position="68"/>
        <end position="146"/>
    </location>
</feature>
<protein>
    <submittedName>
        <fullName evidence="2">Retrovirus-related Pol polyprotein from transposon TNT 1-94</fullName>
    </submittedName>
</protein>
<proteinExistence type="predicted"/>
<dbReference type="SUPFAM" id="SSF56672">
    <property type="entry name" value="DNA/RNA polymerases"/>
    <property type="match status" value="1"/>
</dbReference>
<evidence type="ECO:0000259" key="1">
    <source>
        <dbReference type="Pfam" id="PF07727"/>
    </source>
</evidence>
<name>A0A1J3I7B7_NOCCA</name>
<dbReference type="AlphaFoldDB" id="A0A1J3I7B7"/>
<feature type="domain" description="Reverse transcriptase Ty1/copia-type" evidence="1">
    <location>
        <begin position="4"/>
        <end position="66"/>
    </location>
</feature>
<dbReference type="CDD" id="cd09272">
    <property type="entry name" value="RNase_HI_RT_Ty1"/>
    <property type="match status" value="1"/>
</dbReference>
<reference evidence="2" key="1">
    <citation type="submission" date="2016-07" db="EMBL/GenBank/DDBJ databases">
        <title>De novo transcriptome assembly of four accessions of the metal hyperaccumulator plant Noccaea caerulescens.</title>
        <authorList>
            <person name="Blande D."/>
            <person name="Halimaa P."/>
            <person name="Tervahauta A.I."/>
            <person name="Aarts M.G."/>
            <person name="Karenlampi S.O."/>
        </authorList>
    </citation>
    <scope>NUCLEOTIDE SEQUENCE</scope>
</reference>
<dbReference type="PANTHER" id="PTHR11439">
    <property type="entry name" value="GAG-POL-RELATED RETROTRANSPOSON"/>
    <property type="match status" value="1"/>
</dbReference>
<evidence type="ECO:0000313" key="2">
    <source>
        <dbReference type="EMBL" id="JAU76142.1"/>
    </source>
</evidence>
<dbReference type="InterPro" id="IPR013103">
    <property type="entry name" value="RVT_2"/>
</dbReference>
<organism evidence="2">
    <name type="scientific">Noccaea caerulescens</name>
    <name type="common">Alpine penny-cress</name>
    <name type="synonym">Thlaspi caerulescens</name>
    <dbReference type="NCBI Taxonomy" id="107243"/>
    <lineage>
        <taxon>Eukaryota</taxon>
        <taxon>Viridiplantae</taxon>
        <taxon>Streptophyta</taxon>
        <taxon>Embryophyta</taxon>
        <taxon>Tracheophyta</taxon>
        <taxon>Spermatophyta</taxon>
        <taxon>Magnoliopsida</taxon>
        <taxon>eudicotyledons</taxon>
        <taxon>Gunneridae</taxon>
        <taxon>Pentapetalae</taxon>
        <taxon>rosids</taxon>
        <taxon>malvids</taxon>
        <taxon>Brassicales</taxon>
        <taxon>Brassicaceae</taxon>
        <taxon>Coluteocarpeae</taxon>
        <taxon>Noccaea</taxon>
    </lineage>
</organism>
<sequence length="388" mass="43698">MLSAVVNYDYELEQMDVKTAFLHGDLEERILMQQPEGFIKKGDENKVCLLRKSLYGLKQSPRQWNLLLYVDDMLIASGSMAEIRLVKESLSKKFEMKDLGKASRILGMDIIRDREKGTLKLSQENYIEKVLKAFGMTEAKPTITPLATHFRLKSLTKDERKEEAIHMEGTPYASAVGSLMYAMIGSRPDLAFAVGVISRFMSNPGRDHWTAVKWVLRYLRGASQDCLTFTKNKDFSIEGFCDSDYATDLDKRRSVTGFIFKVWGNTVSWRSNLQSVVALSTTEAEYMALSSAVKEAIWLKSLCEELGFGAGAVKIHCDSQSALALAKNSVHHERTKHIATKYHFIRDIVADGTVKLFKIHTSRNPADFLTKALPGPKFQLCCDLVNIA</sequence>
<dbReference type="EMBL" id="GEVL01001199">
    <property type="protein sequence ID" value="JAU76142.1"/>
    <property type="molecule type" value="Transcribed_RNA"/>
</dbReference>
<accession>A0A1J3I7B7</accession>